<dbReference type="Proteomes" id="UP000243333">
    <property type="component" value="Unassembled WGS sequence"/>
</dbReference>
<evidence type="ECO:0000313" key="2">
    <source>
        <dbReference type="Proteomes" id="UP000243333"/>
    </source>
</evidence>
<keyword evidence="2" id="KW-1185">Reference proteome</keyword>
<name>A0A1G7JV25_9FIRM</name>
<dbReference type="OrthoDB" id="9858416at2"/>
<dbReference type="AlphaFoldDB" id="A0A1G7JV25"/>
<dbReference type="STRING" id="1123285.SAMN05660235_01064"/>
<gene>
    <name evidence="1" type="ORF">SAMN05660235_01064</name>
</gene>
<evidence type="ECO:0000313" key="1">
    <source>
        <dbReference type="EMBL" id="SDF28721.1"/>
    </source>
</evidence>
<sequence length="76" mass="8296">MKVCIMVLIVLMVITVQPLGFANHGGNGPAPSADEDGQAVVAFKLSSRRELIAFAQGERPDWQIVLATMKRYAFGY</sequence>
<dbReference type="RefSeq" id="WP_093688812.1">
    <property type="nucleotide sequence ID" value="NZ_FNBU01000006.1"/>
</dbReference>
<reference evidence="2" key="1">
    <citation type="submission" date="2016-10" db="EMBL/GenBank/DDBJ databases">
        <authorList>
            <person name="Varghese N."/>
            <person name="Submissions S."/>
        </authorList>
    </citation>
    <scope>NUCLEOTIDE SEQUENCE [LARGE SCALE GENOMIC DNA]</scope>
    <source>
        <strain evidence="2">DSM 23256</strain>
    </source>
</reference>
<organism evidence="1 2">
    <name type="scientific">Sporolituus thermophilus DSM 23256</name>
    <dbReference type="NCBI Taxonomy" id="1123285"/>
    <lineage>
        <taxon>Bacteria</taxon>
        <taxon>Bacillati</taxon>
        <taxon>Bacillota</taxon>
        <taxon>Negativicutes</taxon>
        <taxon>Selenomonadales</taxon>
        <taxon>Sporomusaceae</taxon>
        <taxon>Sporolituus</taxon>
    </lineage>
</organism>
<protein>
    <submittedName>
        <fullName evidence="1">Uncharacterized protein</fullName>
    </submittedName>
</protein>
<proteinExistence type="predicted"/>
<dbReference type="EMBL" id="FNBU01000006">
    <property type="protein sequence ID" value="SDF28721.1"/>
    <property type="molecule type" value="Genomic_DNA"/>
</dbReference>
<accession>A0A1G7JV25</accession>